<dbReference type="PANTHER" id="PTHR43611">
    <property type="entry name" value="ALPHA-D-GLUCOSE 1-PHOSPHATE PHOSPHATASE"/>
    <property type="match status" value="1"/>
</dbReference>
<name>A0A3Q8X1I9_9BACL</name>
<evidence type="ECO:0000313" key="2">
    <source>
        <dbReference type="Proteomes" id="UP000272528"/>
    </source>
</evidence>
<dbReference type="AlphaFoldDB" id="A0A3Q8X1I9"/>
<dbReference type="InterPro" id="IPR023214">
    <property type="entry name" value="HAD_sf"/>
</dbReference>
<dbReference type="InterPro" id="IPR036412">
    <property type="entry name" value="HAD-like_sf"/>
</dbReference>
<dbReference type="Gene3D" id="3.40.50.1000">
    <property type="entry name" value="HAD superfamily/HAD-like"/>
    <property type="match status" value="1"/>
</dbReference>
<protein>
    <submittedName>
        <fullName evidence="1">Haloacid dehalogenase</fullName>
    </submittedName>
</protein>
<organism evidence="1 2">
    <name type="scientific">Paenibacillus albus</name>
    <dbReference type="NCBI Taxonomy" id="2495582"/>
    <lineage>
        <taxon>Bacteria</taxon>
        <taxon>Bacillati</taxon>
        <taxon>Bacillota</taxon>
        <taxon>Bacilli</taxon>
        <taxon>Bacillales</taxon>
        <taxon>Paenibacillaceae</taxon>
        <taxon>Paenibacillus</taxon>
    </lineage>
</organism>
<sequence>MRKEPYRLRFRMRFGMSRLQLVLDAGGVIVTNMLELWKEIAGEVEIPVHELKESFKVQLRSTLWNGESDEEAFWQWLTSYYPGLTAADGRAILARHLRVLPAFHRIQSWSDAADIHVLSNHRHEWLMPLLEPIAPYLASVTISSQVGSCKPSLDIYKLVQSGLRTQDRVLFVDDSERNLVPARELGWDTLLADEQGEWMDALDARL</sequence>
<dbReference type="Proteomes" id="UP000272528">
    <property type="component" value="Chromosome"/>
</dbReference>
<dbReference type="PANTHER" id="PTHR43611:SF3">
    <property type="entry name" value="FLAVIN MONONUCLEOTIDE HYDROLASE 1, CHLOROPLATIC"/>
    <property type="match status" value="1"/>
</dbReference>
<dbReference type="NCBIfam" id="TIGR01509">
    <property type="entry name" value="HAD-SF-IA-v3"/>
    <property type="match status" value="1"/>
</dbReference>
<dbReference type="KEGG" id="palb:EJC50_00410"/>
<proteinExistence type="predicted"/>
<gene>
    <name evidence="1" type="ORF">EJC50_00410</name>
</gene>
<dbReference type="InterPro" id="IPR006439">
    <property type="entry name" value="HAD-SF_hydro_IA"/>
</dbReference>
<reference evidence="2" key="1">
    <citation type="submission" date="2018-12" db="EMBL/GenBank/DDBJ databases">
        <title>Genome sequence of Peanibacillus sp.</title>
        <authorList>
            <person name="Subramani G."/>
            <person name="Srinivasan S."/>
            <person name="Kim M.K."/>
        </authorList>
    </citation>
    <scope>NUCLEOTIDE SEQUENCE [LARGE SCALE GENOMIC DNA]</scope>
    <source>
        <strain evidence="2">18JY67-1</strain>
    </source>
</reference>
<accession>A0A3Q8X1I9</accession>
<evidence type="ECO:0000313" key="1">
    <source>
        <dbReference type="EMBL" id="AZN38306.1"/>
    </source>
</evidence>
<keyword evidence="2" id="KW-1185">Reference proteome</keyword>
<dbReference type="SUPFAM" id="SSF56784">
    <property type="entry name" value="HAD-like"/>
    <property type="match status" value="1"/>
</dbReference>
<dbReference type="OrthoDB" id="2856744at2"/>
<dbReference type="EMBL" id="CP034437">
    <property type="protein sequence ID" value="AZN38306.1"/>
    <property type="molecule type" value="Genomic_DNA"/>
</dbReference>